<dbReference type="KEGG" id="meti:DK427_09645"/>
<dbReference type="PROSITE" id="PS50943">
    <property type="entry name" value="HTH_CROC1"/>
    <property type="match status" value="1"/>
</dbReference>
<dbReference type="GO" id="GO:0003677">
    <property type="term" value="F:DNA binding"/>
    <property type="evidence" value="ECO:0007669"/>
    <property type="project" value="UniProtKB-KW"/>
</dbReference>
<sequence length="95" mass="10552">MRARALVGWNLRRLRVEKSLSQEALGLLAECEPSYIGRIERGRENSTVETLEALAEVLGVHISAFFVIPKPGSERPATLRRGRKPKTAATRPEEG</sequence>
<feature type="region of interest" description="Disordered" evidence="4">
    <location>
        <begin position="72"/>
        <end position="95"/>
    </location>
</feature>
<dbReference type="EMBL" id="CP029551">
    <property type="protein sequence ID" value="AWN35962.1"/>
    <property type="molecule type" value="Genomic_DNA"/>
</dbReference>
<keyword evidence="3" id="KW-0804">Transcription</keyword>
<evidence type="ECO:0000259" key="5">
    <source>
        <dbReference type="PROSITE" id="PS50943"/>
    </source>
</evidence>
<evidence type="ECO:0000256" key="1">
    <source>
        <dbReference type="ARBA" id="ARBA00023015"/>
    </source>
</evidence>
<feature type="domain" description="HTH cro/C1-type" evidence="5">
    <location>
        <begin position="11"/>
        <end position="65"/>
    </location>
</feature>
<keyword evidence="2" id="KW-0238">DNA-binding</keyword>
<evidence type="ECO:0000313" key="7">
    <source>
        <dbReference type="Proteomes" id="UP000246058"/>
    </source>
</evidence>
<dbReference type="AlphaFoldDB" id="A0A2U8VRR3"/>
<evidence type="ECO:0000256" key="4">
    <source>
        <dbReference type="SAM" id="MobiDB-lite"/>
    </source>
</evidence>
<organism evidence="6 7">
    <name type="scientific">Methylobacterium radiodurans</name>
    <dbReference type="NCBI Taxonomy" id="2202828"/>
    <lineage>
        <taxon>Bacteria</taxon>
        <taxon>Pseudomonadati</taxon>
        <taxon>Pseudomonadota</taxon>
        <taxon>Alphaproteobacteria</taxon>
        <taxon>Hyphomicrobiales</taxon>
        <taxon>Methylobacteriaceae</taxon>
        <taxon>Methylobacterium</taxon>
    </lineage>
</organism>
<dbReference type="SUPFAM" id="SSF47413">
    <property type="entry name" value="lambda repressor-like DNA-binding domains"/>
    <property type="match status" value="1"/>
</dbReference>
<dbReference type="SMART" id="SM00530">
    <property type="entry name" value="HTH_XRE"/>
    <property type="match status" value="1"/>
</dbReference>
<evidence type="ECO:0000313" key="6">
    <source>
        <dbReference type="EMBL" id="AWN35962.1"/>
    </source>
</evidence>
<keyword evidence="1" id="KW-0805">Transcription regulation</keyword>
<dbReference type="PANTHER" id="PTHR46797:SF23">
    <property type="entry name" value="HTH-TYPE TRANSCRIPTIONAL REGULATOR SUTR"/>
    <property type="match status" value="1"/>
</dbReference>
<accession>A0A2U8VRR3</accession>
<name>A0A2U8VRR3_9HYPH</name>
<dbReference type="InterPro" id="IPR001387">
    <property type="entry name" value="Cro/C1-type_HTH"/>
</dbReference>
<dbReference type="CDD" id="cd00093">
    <property type="entry name" value="HTH_XRE"/>
    <property type="match status" value="1"/>
</dbReference>
<gene>
    <name evidence="6" type="ORF">DK427_09645</name>
</gene>
<dbReference type="InterPro" id="IPR010982">
    <property type="entry name" value="Lambda_DNA-bd_dom_sf"/>
</dbReference>
<dbReference type="InterPro" id="IPR050807">
    <property type="entry name" value="TransReg_Diox_bact_type"/>
</dbReference>
<dbReference type="PANTHER" id="PTHR46797">
    <property type="entry name" value="HTH-TYPE TRANSCRIPTIONAL REGULATOR"/>
    <property type="match status" value="1"/>
</dbReference>
<dbReference type="Pfam" id="PF13560">
    <property type="entry name" value="HTH_31"/>
    <property type="match status" value="1"/>
</dbReference>
<dbReference type="OrthoDB" id="9815697at2"/>
<evidence type="ECO:0000256" key="3">
    <source>
        <dbReference type="ARBA" id="ARBA00023163"/>
    </source>
</evidence>
<keyword evidence="7" id="KW-1185">Reference proteome</keyword>
<reference evidence="6 7" key="1">
    <citation type="submission" date="2018-05" db="EMBL/GenBank/DDBJ databases">
        <title>Complete Genome Sequence of Methylobacterium sp. 17Sr1-43.</title>
        <authorList>
            <person name="Srinivasan S."/>
        </authorList>
    </citation>
    <scope>NUCLEOTIDE SEQUENCE [LARGE SCALE GENOMIC DNA]</scope>
    <source>
        <strain evidence="6 7">17Sr1-43</strain>
    </source>
</reference>
<protein>
    <submittedName>
        <fullName evidence="6">Transcriptional regulator</fullName>
    </submittedName>
</protein>
<dbReference type="Gene3D" id="1.10.260.40">
    <property type="entry name" value="lambda repressor-like DNA-binding domains"/>
    <property type="match status" value="1"/>
</dbReference>
<evidence type="ECO:0000256" key="2">
    <source>
        <dbReference type="ARBA" id="ARBA00023125"/>
    </source>
</evidence>
<proteinExistence type="predicted"/>
<dbReference type="Proteomes" id="UP000246058">
    <property type="component" value="Chromosome"/>
</dbReference>
<dbReference type="GO" id="GO:0005829">
    <property type="term" value="C:cytosol"/>
    <property type="evidence" value="ECO:0007669"/>
    <property type="project" value="TreeGrafter"/>
</dbReference>
<dbReference type="GO" id="GO:0003700">
    <property type="term" value="F:DNA-binding transcription factor activity"/>
    <property type="evidence" value="ECO:0007669"/>
    <property type="project" value="TreeGrafter"/>
</dbReference>